<accession>A0A1E5LIW0</accession>
<evidence type="ECO:0000256" key="1">
    <source>
        <dbReference type="SAM" id="Phobius"/>
    </source>
</evidence>
<feature type="transmembrane region" description="Helical" evidence="1">
    <location>
        <begin position="80"/>
        <end position="101"/>
    </location>
</feature>
<dbReference type="STRING" id="1305675.BFG57_10165"/>
<dbReference type="Proteomes" id="UP000095209">
    <property type="component" value="Unassembled WGS sequence"/>
</dbReference>
<feature type="transmembrane region" description="Helical" evidence="1">
    <location>
        <begin position="160"/>
        <end position="178"/>
    </location>
</feature>
<name>A0A1E5LIW0_9BACI</name>
<feature type="transmembrane region" description="Helical" evidence="1">
    <location>
        <begin position="12"/>
        <end position="33"/>
    </location>
</feature>
<feature type="transmembrane region" description="Helical" evidence="1">
    <location>
        <begin position="45"/>
        <end position="68"/>
    </location>
</feature>
<dbReference type="PANTHER" id="PTHR37692:SF1">
    <property type="entry name" value="DUF420 DOMAIN-CONTAINING PROTEIN"/>
    <property type="match status" value="1"/>
</dbReference>
<dbReference type="PANTHER" id="PTHR37692">
    <property type="entry name" value="HYPOTHETICAL MEMBRANE SPANNING PROTEIN"/>
    <property type="match status" value="1"/>
</dbReference>
<dbReference type="RefSeq" id="WP_069715969.1">
    <property type="nucleotide sequence ID" value="NZ_MJEH01000006.1"/>
</dbReference>
<keyword evidence="1" id="KW-0812">Transmembrane</keyword>
<organism evidence="2 3">
    <name type="scientific">Bacillus solimangrovi</name>
    <dbReference type="NCBI Taxonomy" id="1305675"/>
    <lineage>
        <taxon>Bacteria</taxon>
        <taxon>Bacillati</taxon>
        <taxon>Bacillota</taxon>
        <taxon>Bacilli</taxon>
        <taxon>Bacillales</taxon>
        <taxon>Bacillaceae</taxon>
        <taxon>Bacillus</taxon>
    </lineage>
</organism>
<dbReference type="InterPro" id="IPR007352">
    <property type="entry name" value="DUF420"/>
</dbReference>
<protein>
    <recommendedName>
        <fullName evidence="4">DUF420 domain-containing protein</fullName>
    </recommendedName>
</protein>
<comment type="caution">
    <text evidence="2">The sequence shown here is derived from an EMBL/GenBank/DDBJ whole genome shotgun (WGS) entry which is preliminary data.</text>
</comment>
<keyword evidence="1" id="KW-1133">Transmembrane helix</keyword>
<keyword evidence="3" id="KW-1185">Reference proteome</keyword>
<evidence type="ECO:0008006" key="4">
    <source>
        <dbReference type="Google" id="ProtNLM"/>
    </source>
</evidence>
<dbReference type="EMBL" id="MJEH01000006">
    <property type="protein sequence ID" value="OEH94001.1"/>
    <property type="molecule type" value="Genomic_DNA"/>
</dbReference>
<proteinExistence type="predicted"/>
<sequence>MEQQHTVKQRNFTPIIVILTIAINSLVAILFFMPKYNGLGDVDLTFLPFLNAVMNSFTFVFLVAALVSIKKKNIKSHTRFVFAALSTTAIFLVSYVTYHALAESTHFGGEGVIKYVYYFILISHILLSIVIVPLVLTSVARGINKQTEKHRKIAKITMPMWLYVSMTGVLVYLMISPYY</sequence>
<gene>
    <name evidence="2" type="ORF">BFG57_10165</name>
</gene>
<evidence type="ECO:0000313" key="2">
    <source>
        <dbReference type="EMBL" id="OEH94001.1"/>
    </source>
</evidence>
<feature type="transmembrane region" description="Helical" evidence="1">
    <location>
        <begin position="116"/>
        <end position="139"/>
    </location>
</feature>
<dbReference type="AlphaFoldDB" id="A0A1E5LIW0"/>
<keyword evidence="1" id="KW-0472">Membrane</keyword>
<reference evidence="2 3" key="1">
    <citation type="submission" date="2016-08" db="EMBL/GenBank/DDBJ databases">
        <title>Genome of Bacillus solimangrovi GH2-4.</title>
        <authorList>
            <person name="Lim S."/>
            <person name="Kim B.-C."/>
        </authorList>
    </citation>
    <scope>NUCLEOTIDE SEQUENCE [LARGE SCALE GENOMIC DNA]</scope>
    <source>
        <strain evidence="2 3">GH2-4</strain>
    </source>
</reference>
<evidence type="ECO:0000313" key="3">
    <source>
        <dbReference type="Proteomes" id="UP000095209"/>
    </source>
</evidence>
<dbReference type="Pfam" id="PF04238">
    <property type="entry name" value="DUF420"/>
    <property type="match status" value="1"/>
</dbReference>